<keyword evidence="2" id="KW-0732">Signal</keyword>
<dbReference type="RefSeq" id="WP_190838888.1">
    <property type="nucleotide sequence ID" value="NZ_CAWPPI010000134.1"/>
</dbReference>
<dbReference type="InterPro" id="IPR037524">
    <property type="entry name" value="PA14/GLEYA"/>
</dbReference>
<gene>
    <name evidence="5" type="ORF">ICL16_43805</name>
</gene>
<proteinExistence type="inferred from homology"/>
<comment type="caution">
    <text evidence="5">The sequence shown here is derived from an EMBL/GenBank/DDBJ whole genome shotgun (WGS) entry which is preliminary data.</text>
</comment>
<evidence type="ECO:0000259" key="4">
    <source>
        <dbReference type="PROSITE" id="PS51820"/>
    </source>
</evidence>
<dbReference type="NCBIfam" id="TIGR02148">
    <property type="entry name" value="Fibro_Slime"/>
    <property type="match status" value="1"/>
</dbReference>
<organism evidence="5 6">
    <name type="scientific">Iningainema tapete BLCC-T55</name>
    <dbReference type="NCBI Taxonomy" id="2748662"/>
    <lineage>
        <taxon>Bacteria</taxon>
        <taxon>Bacillati</taxon>
        <taxon>Cyanobacteriota</taxon>
        <taxon>Cyanophyceae</taxon>
        <taxon>Nostocales</taxon>
        <taxon>Scytonemataceae</taxon>
        <taxon>Iningainema tapete</taxon>
    </lineage>
</organism>
<keyword evidence="3" id="KW-0325">Glycoprotein</keyword>
<evidence type="ECO:0000313" key="6">
    <source>
        <dbReference type="Proteomes" id="UP000629098"/>
    </source>
</evidence>
<dbReference type="InterPro" id="IPR011874">
    <property type="entry name" value="Fibro_Slime"/>
</dbReference>
<dbReference type="InterPro" id="IPR011658">
    <property type="entry name" value="PA14_dom"/>
</dbReference>
<feature type="domain" description="PA14" evidence="4">
    <location>
        <begin position="112"/>
        <end position="313"/>
    </location>
</feature>
<dbReference type="EMBL" id="JACXAE010000134">
    <property type="protein sequence ID" value="MBD2778792.1"/>
    <property type="molecule type" value="Genomic_DNA"/>
</dbReference>
<dbReference type="AlphaFoldDB" id="A0A8J6XZI1"/>
<evidence type="ECO:0000256" key="1">
    <source>
        <dbReference type="ARBA" id="ARBA00008709"/>
    </source>
</evidence>
<dbReference type="InterPro" id="IPR051154">
    <property type="entry name" value="Prespore-cell_inducing_factor"/>
</dbReference>
<name>A0A8J6XZI1_9CYAN</name>
<evidence type="ECO:0000313" key="5">
    <source>
        <dbReference type="EMBL" id="MBD2778792.1"/>
    </source>
</evidence>
<sequence length="381" mass="44278">MSDHPDKITINAIVRDFRADHPDFETDRFTLWNRDDLRKPDKEIVQVQLSADNKPIYNSQHYHLSTSGQAKYFDQWYRDVPGVNKSFKYPLVLEHTGNGNYKFESYSFFPLDGQQEIFGTLYEEILDSQHQLTPIGRKVIEKNEGVLKHEDGRPFSREDVEGRFRFDQRSKQHNYHFTLEAVTSFTYQGTEYFKFFGDDDLWIFIDGKLVIDLGGLHEAAEQEIDLRLTNPKNRAGNKSTTLALRVRDDLGIQHADENLELVLQVGQQYDLRIFYAERHTFDSNCCFYTSLQLKSETPEKTPDTPLSPIPNTSKPSQLIPSFIDAITFDSFERNPERDIVCVTPIRSIIRREEEITIIRRVRKVEEIEASPACPVNTTQLS</sequence>
<dbReference type="GO" id="GO:0005576">
    <property type="term" value="C:extracellular region"/>
    <property type="evidence" value="ECO:0007669"/>
    <property type="project" value="TreeGrafter"/>
</dbReference>
<comment type="similarity">
    <text evidence="1">Belongs to the prespore-cell-inducing factor family.</text>
</comment>
<dbReference type="Proteomes" id="UP000629098">
    <property type="component" value="Unassembled WGS sequence"/>
</dbReference>
<dbReference type="Pfam" id="PF07691">
    <property type="entry name" value="PA14"/>
    <property type="match status" value="1"/>
</dbReference>
<accession>A0A8J6XZI1</accession>
<dbReference type="PANTHER" id="PTHR31137">
    <property type="entry name" value="PROTEIN PSIB-RELATED-RELATED"/>
    <property type="match status" value="1"/>
</dbReference>
<keyword evidence="6" id="KW-1185">Reference proteome</keyword>
<reference evidence="5" key="1">
    <citation type="submission" date="2020-09" db="EMBL/GenBank/DDBJ databases">
        <title>Iningainema tapete sp. nov. (Scytonemataceae, Cyanobacteria) from greenhouses in central Florida (USA) produces two types of nodularin with biosynthetic potential for microcystin-LR and anabaenopeptins.</title>
        <authorList>
            <person name="Berthold D.E."/>
            <person name="Lefler F.W."/>
            <person name="Huang I.-S."/>
            <person name="Abdulla H."/>
            <person name="Zimba P.V."/>
            <person name="Laughinghouse H.D. IV."/>
        </authorList>
    </citation>
    <scope>NUCLEOTIDE SEQUENCE</scope>
    <source>
        <strain evidence="5">BLCCT55</strain>
    </source>
</reference>
<protein>
    <submittedName>
        <fullName evidence="5">Fibro-slime domain-containing protein</fullName>
    </submittedName>
</protein>
<dbReference type="PROSITE" id="PS51820">
    <property type="entry name" value="PA14"/>
    <property type="match status" value="1"/>
</dbReference>
<evidence type="ECO:0000256" key="2">
    <source>
        <dbReference type="ARBA" id="ARBA00022729"/>
    </source>
</evidence>
<evidence type="ECO:0000256" key="3">
    <source>
        <dbReference type="ARBA" id="ARBA00023180"/>
    </source>
</evidence>